<name>A0A364NT02_9PROT</name>
<dbReference type="Proteomes" id="UP000251075">
    <property type="component" value="Unassembled WGS sequence"/>
</dbReference>
<comment type="caution">
    <text evidence="1">The sequence shown here is derived from an EMBL/GenBank/DDBJ whole genome shotgun (WGS) entry which is preliminary data.</text>
</comment>
<protein>
    <submittedName>
        <fullName evidence="1">Uncharacterized protein</fullName>
    </submittedName>
</protein>
<gene>
    <name evidence="1" type="ORF">CU669_19630</name>
</gene>
<dbReference type="RefSeq" id="WP_112147290.1">
    <property type="nucleotide sequence ID" value="NZ_PGTO01000030.1"/>
</dbReference>
<accession>A0A364NT02</accession>
<evidence type="ECO:0000313" key="1">
    <source>
        <dbReference type="EMBL" id="RAU20198.1"/>
    </source>
</evidence>
<dbReference type="OrthoDB" id="7349509at2"/>
<dbReference type="EMBL" id="PGTO01000030">
    <property type="protein sequence ID" value="RAU20198.1"/>
    <property type="molecule type" value="Genomic_DNA"/>
</dbReference>
<proteinExistence type="predicted"/>
<organism evidence="1 2">
    <name type="scientific">Paramagnetospirillum kuznetsovii</name>
    <dbReference type="NCBI Taxonomy" id="2053833"/>
    <lineage>
        <taxon>Bacteria</taxon>
        <taxon>Pseudomonadati</taxon>
        <taxon>Pseudomonadota</taxon>
        <taxon>Alphaproteobacteria</taxon>
        <taxon>Rhodospirillales</taxon>
        <taxon>Magnetospirillaceae</taxon>
        <taxon>Paramagnetospirillum</taxon>
    </lineage>
</organism>
<sequence length="140" mass="15564">MASNFNSGLSLQASRNQPIYLTHIGGLAAVLEIRVRSTYPGSQEARIRIGTHGERCDLKALGIPDKDWSCRIGMEEPTEIIPGVQVIVRRNDLKDYVTRNSATIVINADPSTWLIERKVVMERRLKAQGRPLVPSSGRNV</sequence>
<evidence type="ECO:0000313" key="2">
    <source>
        <dbReference type="Proteomes" id="UP000251075"/>
    </source>
</evidence>
<keyword evidence="2" id="KW-1185">Reference proteome</keyword>
<reference evidence="1 2" key="1">
    <citation type="submission" date="2017-11" db="EMBL/GenBank/DDBJ databases">
        <title>Draft genome sequence of magnetotactic bacterium Magnetospirillum kuznetsovii LBB-42.</title>
        <authorList>
            <person name="Grouzdev D.S."/>
            <person name="Rysina M.S."/>
            <person name="Baslerov R.V."/>
            <person name="Koziaeva V."/>
        </authorList>
    </citation>
    <scope>NUCLEOTIDE SEQUENCE [LARGE SCALE GENOMIC DNA]</scope>
    <source>
        <strain evidence="1 2">LBB-42</strain>
    </source>
</reference>
<dbReference type="AlphaFoldDB" id="A0A364NT02"/>